<evidence type="ECO:0000256" key="4">
    <source>
        <dbReference type="ARBA" id="ARBA00023002"/>
    </source>
</evidence>
<evidence type="ECO:0000256" key="5">
    <source>
        <dbReference type="ARBA" id="ARBA00023098"/>
    </source>
</evidence>
<comment type="subcellular location">
    <subcellularLocation>
        <location evidence="1">Endomembrane system</location>
        <topology evidence="1">Multi-pass membrane protein</topology>
    </subcellularLocation>
</comment>
<dbReference type="EMBL" id="JBHTHY010000003">
    <property type="protein sequence ID" value="MFD0796108.1"/>
    <property type="molecule type" value="Genomic_DNA"/>
</dbReference>
<evidence type="ECO:0000256" key="2">
    <source>
        <dbReference type="ARBA" id="ARBA00022692"/>
    </source>
</evidence>
<keyword evidence="2 7" id="KW-0812">Transmembrane</keyword>
<dbReference type="InterPro" id="IPR051689">
    <property type="entry name" value="Sterol_desaturase/TMEM195"/>
</dbReference>
<evidence type="ECO:0000256" key="1">
    <source>
        <dbReference type="ARBA" id="ARBA00004127"/>
    </source>
</evidence>
<dbReference type="InterPro" id="IPR006694">
    <property type="entry name" value="Fatty_acid_hydroxylase"/>
</dbReference>
<sequence>MEILEVIYKEFVAFFGITQVWEILSSGDYSSFRTFDGIVALLAPIIPFLLVIEFVAGLVHKKPHMKVYKVNFLIYFFNRVLFLVISLATITFIIGLLQPYAQWQTSPTWYWYIYAYLVWDLGHFIYHYFGHKVRLFWCLHSTHHAPETMNLTVNFAHFFLEYPYADVIRTSVCILLGVSPEMLFVIMFIDGTWGAFIHLGENVLKDGRLGFLNKIILTPSHHRVHHAKNPLYLDTNYCNLFNVWDRIFGTYQEERKDIQIEYGITREVKSGSFWDAYFGEIILLAKDVAKAPGLKNKLLYIFMPPGWSHTGNHQTAKIARQEFLMNEASMTTPVEN</sequence>
<gene>
    <name evidence="9" type="ORF">ACFQZJ_01445</name>
</gene>
<feature type="transmembrane region" description="Helical" evidence="7">
    <location>
        <begin position="72"/>
        <end position="97"/>
    </location>
</feature>
<evidence type="ECO:0000256" key="3">
    <source>
        <dbReference type="ARBA" id="ARBA00022989"/>
    </source>
</evidence>
<keyword evidence="6 7" id="KW-0472">Membrane</keyword>
<organism evidence="9 10">
    <name type="scientific">Maribacter chungangensis</name>
    <dbReference type="NCBI Taxonomy" id="1069117"/>
    <lineage>
        <taxon>Bacteria</taxon>
        <taxon>Pseudomonadati</taxon>
        <taxon>Bacteroidota</taxon>
        <taxon>Flavobacteriia</taxon>
        <taxon>Flavobacteriales</taxon>
        <taxon>Flavobacteriaceae</taxon>
        <taxon>Maribacter</taxon>
    </lineage>
</organism>
<dbReference type="PANTHER" id="PTHR21624:SF1">
    <property type="entry name" value="ALKYLGLYCEROL MONOOXYGENASE"/>
    <property type="match status" value="1"/>
</dbReference>
<protein>
    <submittedName>
        <fullName evidence="9">Sterol desaturase family protein</fullName>
        <ecNumber evidence="9">1.-.-.-</ecNumber>
    </submittedName>
</protein>
<dbReference type="Pfam" id="PF04116">
    <property type="entry name" value="FA_hydroxylase"/>
    <property type="match status" value="1"/>
</dbReference>
<dbReference type="EC" id="1.-.-.-" evidence="9"/>
<keyword evidence="10" id="KW-1185">Reference proteome</keyword>
<proteinExistence type="predicted"/>
<feature type="transmembrane region" description="Helical" evidence="7">
    <location>
        <begin position="38"/>
        <end position="60"/>
    </location>
</feature>
<keyword evidence="3 7" id="KW-1133">Transmembrane helix</keyword>
<dbReference type="GO" id="GO:0016491">
    <property type="term" value="F:oxidoreductase activity"/>
    <property type="evidence" value="ECO:0007669"/>
    <property type="project" value="UniProtKB-KW"/>
</dbReference>
<accession>A0ABW3B035</accession>
<dbReference type="PANTHER" id="PTHR21624">
    <property type="entry name" value="STEROL DESATURASE-RELATED PROTEIN"/>
    <property type="match status" value="1"/>
</dbReference>
<reference evidence="10" key="1">
    <citation type="journal article" date="2019" name="Int. J. Syst. Evol. Microbiol.">
        <title>The Global Catalogue of Microorganisms (GCM) 10K type strain sequencing project: providing services to taxonomists for standard genome sequencing and annotation.</title>
        <authorList>
            <consortium name="The Broad Institute Genomics Platform"/>
            <consortium name="The Broad Institute Genome Sequencing Center for Infectious Disease"/>
            <person name="Wu L."/>
            <person name="Ma J."/>
        </authorList>
    </citation>
    <scope>NUCLEOTIDE SEQUENCE [LARGE SCALE GENOMIC DNA]</scope>
    <source>
        <strain evidence="10">CCUG 61948</strain>
    </source>
</reference>
<keyword evidence="4 9" id="KW-0560">Oxidoreductase</keyword>
<keyword evidence="5" id="KW-0443">Lipid metabolism</keyword>
<evidence type="ECO:0000256" key="7">
    <source>
        <dbReference type="SAM" id="Phobius"/>
    </source>
</evidence>
<dbReference type="RefSeq" id="WP_379931778.1">
    <property type="nucleotide sequence ID" value="NZ_JBHTHY010000003.1"/>
</dbReference>
<dbReference type="Proteomes" id="UP001597012">
    <property type="component" value="Unassembled WGS sequence"/>
</dbReference>
<name>A0ABW3B035_9FLAO</name>
<evidence type="ECO:0000313" key="10">
    <source>
        <dbReference type="Proteomes" id="UP001597012"/>
    </source>
</evidence>
<feature type="domain" description="Fatty acid hydroxylase" evidence="8">
    <location>
        <begin position="114"/>
        <end position="250"/>
    </location>
</feature>
<comment type="caution">
    <text evidence="9">The sequence shown here is derived from an EMBL/GenBank/DDBJ whole genome shotgun (WGS) entry which is preliminary data.</text>
</comment>
<feature type="transmembrane region" description="Helical" evidence="7">
    <location>
        <begin position="109"/>
        <end position="129"/>
    </location>
</feature>
<evidence type="ECO:0000313" key="9">
    <source>
        <dbReference type="EMBL" id="MFD0796108.1"/>
    </source>
</evidence>
<evidence type="ECO:0000259" key="8">
    <source>
        <dbReference type="Pfam" id="PF04116"/>
    </source>
</evidence>
<evidence type="ECO:0000256" key="6">
    <source>
        <dbReference type="ARBA" id="ARBA00023136"/>
    </source>
</evidence>